<dbReference type="Proteomes" id="UP001595767">
    <property type="component" value="Unassembled WGS sequence"/>
</dbReference>
<accession>A0ABV8L708</accession>
<dbReference type="Pfam" id="PF14106">
    <property type="entry name" value="DUF4279"/>
    <property type="match status" value="1"/>
</dbReference>
<name>A0ABV8L708_9NOCA</name>
<comment type="caution">
    <text evidence="1">The sequence shown here is derived from an EMBL/GenBank/DDBJ whole genome shotgun (WGS) entry which is preliminary data.</text>
</comment>
<protein>
    <submittedName>
        <fullName evidence="1">DUF4279 domain-containing protein</fullName>
    </submittedName>
</protein>
<dbReference type="InterPro" id="IPR025459">
    <property type="entry name" value="DUF4279"/>
</dbReference>
<organism evidence="1 2">
    <name type="scientific">Nocardia rhizosphaerae</name>
    <dbReference type="NCBI Taxonomy" id="1691571"/>
    <lineage>
        <taxon>Bacteria</taxon>
        <taxon>Bacillati</taxon>
        <taxon>Actinomycetota</taxon>
        <taxon>Actinomycetes</taxon>
        <taxon>Mycobacteriales</taxon>
        <taxon>Nocardiaceae</taxon>
        <taxon>Nocardia</taxon>
    </lineage>
</organism>
<reference evidence="2" key="1">
    <citation type="journal article" date="2019" name="Int. J. Syst. Evol. Microbiol.">
        <title>The Global Catalogue of Microorganisms (GCM) 10K type strain sequencing project: providing services to taxonomists for standard genome sequencing and annotation.</title>
        <authorList>
            <consortium name="The Broad Institute Genomics Platform"/>
            <consortium name="The Broad Institute Genome Sequencing Center for Infectious Disease"/>
            <person name="Wu L."/>
            <person name="Ma J."/>
        </authorList>
    </citation>
    <scope>NUCLEOTIDE SEQUENCE [LARGE SCALE GENOMIC DNA]</scope>
    <source>
        <strain evidence="2">CGMCC 4.7204</strain>
    </source>
</reference>
<keyword evidence="2" id="KW-1185">Reference proteome</keyword>
<dbReference type="RefSeq" id="WP_378551250.1">
    <property type="nucleotide sequence ID" value="NZ_JBHSBA010000007.1"/>
</dbReference>
<evidence type="ECO:0000313" key="1">
    <source>
        <dbReference type="EMBL" id="MFC4126263.1"/>
    </source>
</evidence>
<proteinExistence type="predicted"/>
<gene>
    <name evidence="1" type="ORF">ACFOW8_15105</name>
</gene>
<evidence type="ECO:0000313" key="2">
    <source>
        <dbReference type="Proteomes" id="UP001595767"/>
    </source>
</evidence>
<sequence length="132" mass="14073">MTIGEYFEVAVSLRLTGAFEPDNVTAALGIAPSTQWRTGQPGAAPKLRRSSDGWVLKLVDNVGRVDDSVHEAIGRLEEIDGRLRPILADPNISGFLAVSVDAPANCWPSISLSSSTLSFLADTGLSFDIDVM</sequence>
<dbReference type="EMBL" id="JBHSBA010000007">
    <property type="protein sequence ID" value="MFC4126263.1"/>
    <property type="molecule type" value="Genomic_DNA"/>
</dbReference>